<dbReference type="Proteomes" id="UP001164743">
    <property type="component" value="Chromosome 4A"/>
</dbReference>
<evidence type="ECO:0000313" key="2">
    <source>
        <dbReference type="Proteomes" id="UP001164743"/>
    </source>
</evidence>
<keyword evidence="2" id="KW-1185">Reference proteome</keyword>
<proteinExistence type="predicted"/>
<sequence length="201" mass="21576">MPAASTDGLGFIPSVLLLRDTSSGYLHTLLSVFSLSFRLGKTRAPSVASHLLSTSCAAVNLQIPHLAADFPASNSSVKTQEDLKPIGTLGQISRINAIHPRYAASDTVLIELPTRTPAALGLTTLTGLTRPDSTSFFTTSQHFRILIQRLPHLEILSRRLALPLVGQLAICILAPRASSHLELTSISFSRQFDPLAKGIQS</sequence>
<dbReference type="RefSeq" id="XP_053019152.1">
    <property type="nucleotide sequence ID" value="XM_053168345.1"/>
</dbReference>
<evidence type="ECO:0000313" key="1">
    <source>
        <dbReference type="EMBL" id="WAQ83597.1"/>
    </source>
</evidence>
<name>A0ABY7CI32_9BASI</name>
<dbReference type="EMBL" id="CP110424">
    <property type="protein sequence ID" value="WAQ83597.1"/>
    <property type="molecule type" value="Genomic_DNA"/>
</dbReference>
<accession>A0ABY7CI32</accession>
<protein>
    <submittedName>
        <fullName evidence="1">Uncharacterized protein</fullName>
    </submittedName>
</protein>
<dbReference type="GeneID" id="77809229"/>
<reference evidence="1" key="1">
    <citation type="submission" date="2022-10" db="EMBL/GenBank/DDBJ databases">
        <title>Puccinia triticina Genome sequencing and assembly.</title>
        <authorList>
            <person name="Li C."/>
        </authorList>
    </citation>
    <scope>NUCLEOTIDE SEQUENCE</scope>
    <source>
        <strain evidence="1">Pt15</strain>
    </source>
</reference>
<gene>
    <name evidence="1" type="ORF">PtA15_4A45</name>
</gene>
<organism evidence="1 2">
    <name type="scientific">Puccinia triticina</name>
    <dbReference type="NCBI Taxonomy" id="208348"/>
    <lineage>
        <taxon>Eukaryota</taxon>
        <taxon>Fungi</taxon>
        <taxon>Dikarya</taxon>
        <taxon>Basidiomycota</taxon>
        <taxon>Pucciniomycotina</taxon>
        <taxon>Pucciniomycetes</taxon>
        <taxon>Pucciniales</taxon>
        <taxon>Pucciniaceae</taxon>
        <taxon>Puccinia</taxon>
    </lineage>
</organism>